<dbReference type="OrthoDB" id="9778146at2"/>
<reference evidence="1 2" key="1">
    <citation type="submission" date="2015-09" db="EMBL/GenBank/DDBJ databases">
        <authorList>
            <consortium name="Pathogen Informatics"/>
        </authorList>
    </citation>
    <scope>NUCLEOTIDE SEQUENCE [LARGE SCALE GENOMIC DNA]</scope>
    <source>
        <strain evidence="1 2">2789STDY5834856</strain>
    </source>
</reference>
<evidence type="ECO:0000313" key="1">
    <source>
        <dbReference type="EMBL" id="CUO12078.1"/>
    </source>
</evidence>
<keyword evidence="1" id="KW-0808">Transferase</keyword>
<dbReference type="RefSeq" id="WP_055264529.1">
    <property type="nucleotide sequence ID" value="NZ_CABIXQ010000005.1"/>
</dbReference>
<keyword evidence="1" id="KW-0418">Kinase</keyword>
<dbReference type="AlphaFoldDB" id="A0A174CJU8"/>
<dbReference type="Gene3D" id="3.40.1190.20">
    <property type="match status" value="1"/>
</dbReference>
<evidence type="ECO:0000313" key="2">
    <source>
        <dbReference type="Proteomes" id="UP000095594"/>
    </source>
</evidence>
<dbReference type="InterPro" id="IPR029056">
    <property type="entry name" value="Ribokinase-like"/>
</dbReference>
<dbReference type="EMBL" id="CYZX01000005">
    <property type="protein sequence ID" value="CUO12078.1"/>
    <property type="molecule type" value="Genomic_DNA"/>
</dbReference>
<name>A0A174CJU8_9CLOT</name>
<gene>
    <name evidence="1" type="ORF">ERS852471_00995</name>
</gene>
<accession>A0A174CJU8</accession>
<sequence>MKLSSETITNAFNLRMFKELVIQCIVSKDRINDIRETIESYNNNIKLIYEITENDEVNIDGLLINLEHLESENLIEIEEYLISSKKSKEIILDLCGINKSRDNRDLILSFINRYDIDIVKGTKEEVISLIDGQKYYLSSQDDKYRDFSRKNNTILIIKDTNYWITDGYSEFTVSIEENLLDDKEFEDILTGLILACTALYDRKEQRVEAILLAINIFEISKKVALKRVEIDGFKNLIKEYLIREIASLNSEEIYKISEIGYRFKR</sequence>
<protein>
    <submittedName>
        <fullName evidence="1">Hydroxyethylthiazole kinase</fullName>
    </submittedName>
</protein>
<dbReference type="GO" id="GO:0016301">
    <property type="term" value="F:kinase activity"/>
    <property type="evidence" value="ECO:0007669"/>
    <property type="project" value="UniProtKB-KW"/>
</dbReference>
<proteinExistence type="predicted"/>
<dbReference type="Proteomes" id="UP000095594">
    <property type="component" value="Unassembled WGS sequence"/>
</dbReference>
<organism evidence="1 2">
    <name type="scientific">Clostridium disporicum</name>
    <dbReference type="NCBI Taxonomy" id="84024"/>
    <lineage>
        <taxon>Bacteria</taxon>
        <taxon>Bacillati</taxon>
        <taxon>Bacillota</taxon>
        <taxon>Clostridia</taxon>
        <taxon>Eubacteriales</taxon>
        <taxon>Clostridiaceae</taxon>
        <taxon>Clostridium</taxon>
    </lineage>
</organism>